<dbReference type="HOGENOM" id="CLU_2759579_0_0_1"/>
<dbReference type="Proteomes" id="UP000007322">
    <property type="component" value="Chromosome 1"/>
</dbReference>
<reference evidence="2 3" key="1">
    <citation type="journal article" date="2011" name="Nat. Biotechnol.">
        <title>Comparative genomic analysis of the thermophilic biomass-degrading fungi Myceliophthora thermophila and Thielavia terrestris.</title>
        <authorList>
            <person name="Berka R.M."/>
            <person name="Grigoriev I.V."/>
            <person name="Otillar R."/>
            <person name="Salamov A."/>
            <person name="Grimwood J."/>
            <person name="Reid I."/>
            <person name="Ishmael N."/>
            <person name="John T."/>
            <person name="Darmond C."/>
            <person name="Moisan M.-C."/>
            <person name="Henrissat B."/>
            <person name="Coutinho P.M."/>
            <person name="Lombard V."/>
            <person name="Natvig D.O."/>
            <person name="Lindquist E."/>
            <person name="Schmutz J."/>
            <person name="Lucas S."/>
            <person name="Harris P."/>
            <person name="Powlowski J."/>
            <person name="Bellemare A."/>
            <person name="Taylor D."/>
            <person name="Butler G."/>
            <person name="de Vries R.P."/>
            <person name="Allijn I.E."/>
            <person name="van den Brink J."/>
            <person name="Ushinsky S."/>
            <person name="Storms R."/>
            <person name="Powell A.J."/>
            <person name="Paulsen I.T."/>
            <person name="Elbourne L.D.H."/>
            <person name="Baker S.E."/>
            <person name="Magnuson J."/>
            <person name="LaBoissiere S."/>
            <person name="Clutterbuck A.J."/>
            <person name="Martinez D."/>
            <person name="Wogulis M."/>
            <person name="de Leon A.L."/>
            <person name="Rey M.W."/>
            <person name="Tsang A."/>
        </authorList>
    </citation>
    <scope>NUCLEOTIDE SEQUENCE [LARGE SCALE GENOMIC DNA]</scope>
    <source>
        <strain evidence="3">ATCC 42464 / BCRC 31852 / DSM 1799</strain>
    </source>
</reference>
<gene>
    <name evidence="2" type="ORF">MYCTH_2299123</name>
</gene>
<evidence type="ECO:0000313" key="2">
    <source>
        <dbReference type="EMBL" id="AEO55369.1"/>
    </source>
</evidence>
<sequence>MANPKADIHHGQPHAVPNSNSQAGQTPPAMVFTRPFTLSEALPYTPFSSIAPFNSGMPLQSPHSQRPPSS</sequence>
<dbReference type="GeneID" id="11508888"/>
<dbReference type="KEGG" id="mtm:MYCTH_2299123"/>
<dbReference type="VEuPathDB" id="FungiDB:MYCTH_2299123"/>
<dbReference type="AlphaFoldDB" id="G2Q4T0"/>
<feature type="region of interest" description="Disordered" evidence="1">
    <location>
        <begin position="49"/>
        <end position="70"/>
    </location>
</feature>
<dbReference type="OrthoDB" id="5140624at2759"/>
<organism evidence="2 3">
    <name type="scientific">Thermothelomyces thermophilus (strain ATCC 42464 / BCRC 31852 / DSM 1799)</name>
    <name type="common">Sporotrichum thermophile</name>
    <dbReference type="NCBI Taxonomy" id="573729"/>
    <lineage>
        <taxon>Eukaryota</taxon>
        <taxon>Fungi</taxon>
        <taxon>Dikarya</taxon>
        <taxon>Ascomycota</taxon>
        <taxon>Pezizomycotina</taxon>
        <taxon>Sordariomycetes</taxon>
        <taxon>Sordariomycetidae</taxon>
        <taxon>Sordariales</taxon>
        <taxon>Chaetomiaceae</taxon>
        <taxon>Thermothelomyces</taxon>
    </lineage>
</organism>
<keyword evidence="3" id="KW-1185">Reference proteome</keyword>
<feature type="region of interest" description="Disordered" evidence="1">
    <location>
        <begin position="1"/>
        <end position="32"/>
    </location>
</feature>
<dbReference type="EMBL" id="CP003002">
    <property type="protein sequence ID" value="AEO55369.1"/>
    <property type="molecule type" value="Genomic_DNA"/>
</dbReference>
<protein>
    <submittedName>
        <fullName evidence="2">Uncharacterized protein</fullName>
    </submittedName>
</protein>
<name>G2Q4T0_THET4</name>
<evidence type="ECO:0000313" key="3">
    <source>
        <dbReference type="Proteomes" id="UP000007322"/>
    </source>
</evidence>
<feature type="compositionally biased region" description="Basic and acidic residues" evidence="1">
    <location>
        <begin position="1"/>
        <end position="10"/>
    </location>
</feature>
<accession>G2Q4T0</accession>
<dbReference type="InParanoid" id="G2Q4T0"/>
<evidence type="ECO:0000256" key="1">
    <source>
        <dbReference type="SAM" id="MobiDB-lite"/>
    </source>
</evidence>
<proteinExistence type="predicted"/>
<dbReference type="RefSeq" id="XP_003660614.1">
    <property type="nucleotide sequence ID" value="XM_003660566.1"/>
</dbReference>